<dbReference type="GO" id="GO:0062192">
    <property type="term" value="F:L-rhamnose mutarotase activity"/>
    <property type="evidence" value="ECO:0007669"/>
    <property type="project" value="UniProtKB-EC"/>
</dbReference>
<evidence type="ECO:0000313" key="1">
    <source>
        <dbReference type="EMBL" id="CAB3782942.1"/>
    </source>
</evidence>
<dbReference type="InterPro" id="IPR011008">
    <property type="entry name" value="Dimeric_a/b-barrel"/>
</dbReference>
<gene>
    <name evidence="1" type="primary">rhaM_2</name>
    <name evidence="1" type="ORF">LMG28138_01539</name>
</gene>
<keyword evidence="2" id="KW-1185">Reference proteome</keyword>
<dbReference type="AlphaFoldDB" id="A0A6S7AZM0"/>
<dbReference type="SUPFAM" id="SSF54909">
    <property type="entry name" value="Dimeric alpha+beta barrel"/>
    <property type="match status" value="1"/>
</dbReference>
<keyword evidence="1" id="KW-0413">Isomerase</keyword>
<dbReference type="Pfam" id="PF05336">
    <property type="entry name" value="rhaM"/>
    <property type="match status" value="1"/>
</dbReference>
<evidence type="ECO:0000313" key="2">
    <source>
        <dbReference type="Proteomes" id="UP000494115"/>
    </source>
</evidence>
<dbReference type="PANTHER" id="PTHR34389:SF2">
    <property type="entry name" value="L-RHAMNOSE MUTAROTASE"/>
    <property type="match status" value="1"/>
</dbReference>
<organism evidence="1 2">
    <name type="scientific">Pararobbsia alpina</name>
    <dbReference type="NCBI Taxonomy" id="621374"/>
    <lineage>
        <taxon>Bacteria</taxon>
        <taxon>Pseudomonadati</taxon>
        <taxon>Pseudomonadota</taxon>
        <taxon>Betaproteobacteria</taxon>
        <taxon>Burkholderiales</taxon>
        <taxon>Burkholderiaceae</taxon>
        <taxon>Pararobbsia</taxon>
    </lineage>
</organism>
<protein>
    <submittedName>
        <fullName evidence="1">L-rhamnose mutarotase</fullName>
        <ecNumber evidence="1">5.1.3.32</ecNumber>
    </submittedName>
</protein>
<reference evidence="1 2" key="1">
    <citation type="submission" date="2020-04" db="EMBL/GenBank/DDBJ databases">
        <authorList>
            <person name="De Canck E."/>
        </authorList>
    </citation>
    <scope>NUCLEOTIDE SEQUENCE [LARGE SCALE GENOMIC DNA]</scope>
    <source>
        <strain evidence="1 2">LMG 28138</strain>
    </source>
</reference>
<dbReference type="InterPro" id="IPR008000">
    <property type="entry name" value="Rham/fucose_mutarotase"/>
</dbReference>
<dbReference type="Proteomes" id="UP000494115">
    <property type="component" value="Unassembled WGS sequence"/>
</dbReference>
<dbReference type="PANTHER" id="PTHR34389">
    <property type="entry name" value="L-RHAMNOSE MUTAROTASE"/>
    <property type="match status" value="1"/>
</dbReference>
<dbReference type="Gene3D" id="3.30.70.100">
    <property type="match status" value="1"/>
</dbReference>
<dbReference type="EC" id="5.1.3.32" evidence="1"/>
<sequence>MAIQRIGAVIGIDPHQIEEYKRLHATVWPDVLAANERANIRNYSIFLRQMPDGRPYLFSYFEYVGKDLDADMEMLAQDQRVQQWWSICKPIQRPLADRNEGEWWASMESVFYAP</sequence>
<accession>A0A6S7AZM0</accession>
<proteinExistence type="predicted"/>
<dbReference type="RefSeq" id="WP_343054355.1">
    <property type="nucleotide sequence ID" value="NZ_CADIKM010000005.1"/>
</dbReference>
<name>A0A6S7AZM0_9BURK</name>
<dbReference type="EMBL" id="CADIKM010000005">
    <property type="protein sequence ID" value="CAB3782942.1"/>
    <property type="molecule type" value="Genomic_DNA"/>
</dbReference>